<dbReference type="AlphaFoldDB" id="A0A1J7JQL7"/>
<dbReference type="Proteomes" id="UP000182658">
    <property type="component" value="Unassembled WGS sequence"/>
</dbReference>
<evidence type="ECO:0000313" key="2">
    <source>
        <dbReference type="Proteomes" id="UP000182658"/>
    </source>
</evidence>
<sequence length="178" mass="19319">MEAIQPKKVFVKADDQGKVRYLLMKEETRRTRARVIMRYVPVTTRCTAETERISPLVPLEESGALLNSGLLLPRSDVGAEVDPELDPAAETRGVGLRASTALDRLSPISSSPSAVVSSPPSSILTTSGCIVRQIAVVRSPRVTLFEPISCSLPGYRQDIDRTSTGITPLLADRGYIAR</sequence>
<accession>A0A1J7JQL7</accession>
<dbReference type="EMBL" id="KV875095">
    <property type="protein sequence ID" value="OIW32224.1"/>
    <property type="molecule type" value="Genomic_DNA"/>
</dbReference>
<name>A0A1J7JQL7_9PEZI</name>
<dbReference type="InParanoid" id="A0A1J7JQL7"/>
<protein>
    <submittedName>
        <fullName evidence="1">Uncharacterized protein</fullName>
    </submittedName>
</protein>
<organism evidence="1 2">
    <name type="scientific">Coniochaeta ligniaria NRRL 30616</name>
    <dbReference type="NCBI Taxonomy" id="1408157"/>
    <lineage>
        <taxon>Eukaryota</taxon>
        <taxon>Fungi</taxon>
        <taxon>Dikarya</taxon>
        <taxon>Ascomycota</taxon>
        <taxon>Pezizomycotina</taxon>
        <taxon>Sordariomycetes</taxon>
        <taxon>Sordariomycetidae</taxon>
        <taxon>Coniochaetales</taxon>
        <taxon>Coniochaetaceae</taxon>
        <taxon>Coniochaeta</taxon>
    </lineage>
</organism>
<keyword evidence="2" id="KW-1185">Reference proteome</keyword>
<proteinExistence type="predicted"/>
<gene>
    <name evidence="1" type="ORF">CONLIGDRAFT_262092</name>
</gene>
<evidence type="ECO:0000313" key="1">
    <source>
        <dbReference type="EMBL" id="OIW32224.1"/>
    </source>
</evidence>
<reference evidence="1 2" key="1">
    <citation type="submission" date="2016-10" db="EMBL/GenBank/DDBJ databases">
        <title>Draft genome sequence of Coniochaeta ligniaria NRRL30616, a lignocellulolytic fungus for bioabatement of inhibitors in plant biomass hydrolysates.</title>
        <authorList>
            <consortium name="DOE Joint Genome Institute"/>
            <person name="Jimenez D.J."/>
            <person name="Hector R.E."/>
            <person name="Riley R."/>
            <person name="Sun H."/>
            <person name="Grigoriev I.V."/>
            <person name="Van Elsas J.D."/>
            <person name="Nichols N.N."/>
        </authorList>
    </citation>
    <scope>NUCLEOTIDE SEQUENCE [LARGE SCALE GENOMIC DNA]</scope>
    <source>
        <strain evidence="1 2">NRRL 30616</strain>
    </source>
</reference>